<evidence type="ECO:0000313" key="2">
    <source>
        <dbReference type="Proteomes" id="UP000070138"/>
    </source>
</evidence>
<accession>A0A137RLR7</accession>
<name>A0A137RLR7_9FLAO</name>
<proteinExistence type="predicted"/>
<evidence type="ECO:0000313" key="1">
    <source>
        <dbReference type="EMBL" id="KXO01146.1"/>
    </source>
</evidence>
<comment type="caution">
    <text evidence="1">The sequence shown here is derived from an EMBL/GenBank/DDBJ whole genome shotgun (WGS) entry which is preliminary data.</text>
</comment>
<sequence length="79" mass="8919">MDFQALKYDLIFAENTFFTTIFNENETEKLITAPIKANIAVLIKSSDPRTGTVAKTVPPQVPTIVEKDLKDIFFNLNLD</sequence>
<dbReference type="AlphaFoldDB" id="A0A137RLR7"/>
<organism evidence="1 2">
    <name type="scientific">Aequorivita aquimaris</name>
    <dbReference type="NCBI Taxonomy" id="1548749"/>
    <lineage>
        <taxon>Bacteria</taxon>
        <taxon>Pseudomonadati</taxon>
        <taxon>Bacteroidota</taxon>
        <taxon>Flavobacteriia</taxon>
        <taxon>Flavobacteriales</taxon>
        <taxon>Flavobacteriaceae</taxon>
        <taxon>Aequorivita</taxon>
    </lineage>
</organism>
<dbReference type="Proteomes" id="UP000070138">
    <property type="component" value="Unassembled WGS sequence"/>
</dbReference>
<reference evidence="1 2" key="2">
    <citation type="journal article" date="2016" name="Int. J. Syst. Evol. Microbiol.">
        <title>Vitellibacter aquimaris sp. nov., a marine bacterium isolated from seawater.</title>
        <authorList>
            <person name="Thevarajoo S."/>
            <person name="Selvaratnam C."/>
            <person name="Goh K.M."/>
            <person name="Hong K.W."/>
            <person name="Chan X.Y."/>
            <person name="Chan K.G."/>
            <person name="Chong C.S."/>
        </authorList>
    </citation>
    <scope>NUCLEOTIDE SEQUENCE [LARGE SCALE GENOMIC DNA]</scope>
    <source>
        <strain evidence="1 2">D-24</strain>
    </source>
</reference>
<dbReference type="EMBL" id="JRWG01000001">
    <property type="protein sequence ID" value="KXO01146.1"/>
    <property type="molecule type" value="Genomic_DNA"/>
</dbReference>
<keyword evidence="2" id="KW-1185">Reference proteome</keyword>
<protein>
    <submittedName>
        <fullName evidence="1">Uncharacterized protein</fullName>
    </submittedName>
</protein>
<reference evidence="2" key="1">
    <citation type="submission" date="2014-10" db="EMBL/GenBank/DDBJ databases">
        <title>Genome sequencing of Vitellibacter sp. D-24.</title>
        <authorList>
            <person name="Thevarajoo S."/>
            <person name="Selvaratnam C."/>
            <person name="Goh K.M."/>
            <person name="Chong C.S."/>
        </authorList>
    </citation>
    <scope>NUCLEOTIDE SEQUENCE [LARGE SCALE GENOMIC DNA]</scope>
    <source>
        <strain evidence="2">D-24</strain>
    </source>
</reference>
<gene>
    <name evidence="1" type="ORF">LS48_01350</name>
</gene>